<dbReference type="GO" id="GO:0003677">
    <property type="term" value="F:DNA binding"/>
    <property type="evidence" value="ECO:0007669"/>
    <property type="project" value="UniProtKB-KW"/>
</dbReference>
<dbReference type="Gene3D" id="1.20.120.530">
    <property type="entry name" value="GntR ligand-binding domain-like"/>
    <property type="match status" value="1"/>
</dbReference>
<dbReference type="SUPFAM" id="SSF46785">
    <property type="entry name" value="Winged helix' DNA-binding domain"/>
    <property type="match status" value="1"/>
</dbReference>
<evidence type="ECO:0000256" key="1">
    <source>
        <dbReference type="ARBA" id="ARBA00023015"/>
    </source>
</evidence>
<reference evidence="5 6" key="1">
    <citation type="submission" date="2019-07" db="EMBL/GenBank/DDBJ databases">
        <title>complete genome sequencing of Ornithinimicrobium sp. H23M54.</title>
        <authorList>
            <person name="Bae J.-W."/>
            <person name="Lee S.-Y."/>
        </authorList>
    </citation>
    <scope>NUCLEOTIDE SEQUENCE [LARGE SCALE GENOMIC DNA]</scope>
    <source>
        <strain evidence="5 6">H23M54</strain>
    </source>
</reference>
<dbReference type="AlphaFoldDB" id="A0A516G7B2"/>
<dbReference type="InterPro" id="IPR008920">
    <property type="entry name" value="TF_FadR/GntR_C"/>
</dbReference>
<dbReference type="SUPFAM" id="SSF48008">
    <property type="entry name" value="GntR ligand-binding domain-like"/>
    <property type="match status" value="1"/>
</dbReference>
<dbReference type="CDD" id="cd07377">
    <property type="entry name" value="WHTH_GntR"/>
    <property type="match status" value="1"/>
</dbReference>
<dbReference type="EMBL" id="CP041616">
    <property type="protein sequence ID" value="QDO87362.1"/>
    <property type="molecule type" value="Genomic_DNA"/>
</dbReference>
<dbReference type="KEGG" id="orz:FNH13_02630"/>
<proteinExistence type="predicted"/>
<dbReference type="OrthoDB" id="5243844at2"/>
<evidence type="ECO:0000313" key="6">
    <source>
        <dbReference type="Proteomes" id="UP000315395"/>
    </source>
</evidence>
<feature type="domain" description="HTH gntR-type" evidence="4">
    <location>
        <begin position="4"/>
        <end position="71"/>
    </location>
</feature>
<dbReference type="Pfam" id="PF00392">
    <property type="entry name" value="GntR"/>
    <property type="match status" value="1"/>
</dbReference>
<dbReference type="InterPro" id="IPR036390">
    <property type="entry name" value="WH_DNA-bd_sf"/>
</dbReference>
<accession>A0A516G7B2</accession>
<dbReference type="Proteomes" id="UP000315395">
    <property type="component" value="Chromosome"/>
</dbReference>
<evidence type="ECO:0000259" key="4">
    <source>
        <dbReference type="PROSITE" id="PS50949"/>
    </source>
</evidence>
<dbReference type="PANTHER" id="PTHR43537">
    <property type="entry name" value="TRANSCRIPTIONAL REGULATOR, GNTR FAMILY"/>
    <property type="match status" value="1"/>
</dbReference>
<name>A0A516G7B2_9MICO</name>
<sequence length="217" mass="23945">MGQGSTARAVSEHVSDWITEGRLLPGAKVSDTAVATELEVSRNTVREAFRLLAHDGLLVHEFNRGVFVPLVTSADVRDVYRLRRVIEPAVVRSLSAADVHRLGPLQAAVGAARTASRRRDWPGVGTANMHFHRSLVALAGSPRLDVMMRRLTAELRLLFAVIDDPRFLYQPFVKRNRELLALMAKGRFEEGAGFLEAYLVDSEGAIVAAFEEKEQSA</sequence>
<organism evidence="5 6">
    <name type="scientific">Ornithinimicrobium ciconiae</name>
    <dbReference type="NCBI Taxonomy" id="2594265"/>
    <lineage>
        <taxon>Bacteria</taxon>
        <taxon>Bacillati</taxon>
        <taxon>Actinomycetota</taxon>
        <taxon>Actinomycetes</taxon>
        <taxon>Micrococcales</taxon>
        <taxon>Ornithinimicrobiaceae</taxon>
        <taxon>Ornithinimicrobium</taxon>
    </lineage>
</organism>
<dbReference type="PROSITE" id="PS50949">
    <property type="entry name" value="HTH_GNTR"/>
    <property type="match status" value="1"/>
</dbReference>
<dbReference type="GO" id="GO:0003700">
    <property type="term" value="F:DNA-binding transcription factor activity"/>
    <property type="evidence" value="ECO:0007669"/>
    <property type="project" value="InterPro"/>
</dbReference>
<keyword evidence="2" id="KW-0238">DNA-binding</keyword>
<dbReference type="Pfam" id="PF07729">
    <property type="entry name" value="FCD"/>
    <property type="match status" value="1"/>
</dbReference>
<dbReference type="Gene3D" id="1.10.10.10">
    <property type="entry name" value="Winged helix-like DNA-binding domain superfamily/Winged helix DNA-binding domain"/>
    <property type="match status" value="1"/>
</dbReference>
<gene>
    <name evidence="5" type="ORF">FNH13_02630</name>
</gene>
<evidence type="ECO:0000313" key="5">
    <source>
        <dbReference type="EMBL" id="QDO87362.1"/>
    </source>
</evidence>
<dbReference type="InterPro" id="IPR011711">
    <property type="entry name" value="GntR_C"/>
</dbReference>
<protein>
    <submittedName>
        <fullName evidence="5">GntR family transcriptional regulator</fullName>
    </submittedName>
</protein>
<dbReference type="SMART" id="SM00345">
    <property type="entry name" value="HTH_GNTR"/>
    <property type="match status" value="1"/>
</dbReference>
<dbReference type="InterPro" id="IPR000524">
    <property type="entry name" value="Tscrpt_reg_HTH_GntR"/>
</dbReference>
<dbReference type="RefSeq" id="WP_143782020.1">
    <property type="nucleotide sequence ID" value="NZ_CP041616.1"/>
</dbReference>
<dbReference type="PANTHER" id="PTHR43537:SF45">
    <property type="entry name" value="GNTR FAMILY REGULATORY PROTEIN"/>
    <property type="match status" value="1"/>
</dbReference>
<keyword evidence="6" id="KW-1185">Reference proteome</keyword>
<evidence type="ECO:0000256" key="2">
    <source>
        <dbReference type="ARBA" id="ARBA00023125"/>
    </source>
</evidence>
<dbReference type="InterPro" id="IPR036388">
    <property type="entry name" value="WH-like_DNA-bd_sf"/>
</dbReference>
<keyword evidence="1" id="KW-0805">Transcription regulation</keyword>
<keyword evidence="3" id="KW-0804">Transcription</keyword>
<evidence type="ECO:0000256" key="3">
    <source>
        <dbReference type="ARBA" id="ARBA00023163"/>
    </source>
</evidence>
<dbReference type="SMART" id="SM00895">
    <property type="entry name" value="FCD"/>
    <property type="match status" value="1"/>
</dbReference>